<dbReference type="AlphaFoldDB" id="A0A0D3JXY1"/>
<evidence type="ECO:0000256" key="3">
    <source>
        <dbReference type="ARBA" id="ARBA00022676"/>
    </source>
</evidence>
<keyword evidence="5" id="KW-0812">Transmembrane</keyword>
<name>A0A0D3JXY1_EMIH1</name>
<feature type="region of interest" description="Disordered" evidence="10">
    <location>
        <begin position="66"/>
        <end position="90"/>
    </location>
</feature>
<keyword evidence="3" id="KW-0328">Glycosyltransferase</keyword>
<keyword evidence="9" id="KW-0472">Membrane</keyword>
<keyword evidence="6" id="KW-0735">Signal-anchor</keyword>
<feature type="compositionally biased region" description="Basic and acidic residues" evidence="10">
    <location>
        <begin position="67"/>
        <end position="83"/>
    </location>
</feature>
<dbReference type="GeneID" id="17273912"/>
<accession>A0A0D3JXY1</accession>
<dbReference type="PaxDb" id="2903-EOD28366"/>
<dbReference type="InterPro" id="IPR002659">
    <property type="entry name" value="Glyco_trans_31"/>
</dbReference>
<comment type="similarity">
    <text evidence="2">Belongs to the glycosyltransferase 31 family.</text>
</comment>
<evidence type="ECO:0000256" key="8">
    <source>
        <dbReference type="ARBA" id="ARBA00023034"/>
    </source>
</evidence>
<evidence type="ECO:0000313" key="11">
    <source>
        <dbReference type="EnsemblProtists" id="EOD28366"/>
    </source>
</evidence>
<evidence type="ECO:0000256" key="7">
    <source>
        <dbReference type="ARBA" id="ARBA00022989"/>
    </source>
</evidence>
<dbReference type="HOGENOM" id="CLU_039895_0_0_1"/>
<evidence type="ECO:0008006" key="13">
    <source>
        <dbReference type="Google" id="ProtNLM"/>
    </source>
</evidence>
<evidence type="ECO:0000256" key="1">
    <source>
        <dbReference type="ARBA" id="ARBA00004323"/>
    </source>
</evidence>
<organism evidence="11 12">
    <name type="scientific">Emiliania huxleyi (strain CCMP1516)</name>
    <dbReference type="NCBI Taxonomy" id="280463"/>
    <lineage>
        <taxon>Eukaryota</taxon>
        <taxon>Haptista</taxon>
        <taxon>Haptophyta</taxon>
        <taxon>Prymnesiophyceae</taxon>
        <taxon>Isochrysidales</taxon>
        <taxon>Noelaerhabdaceae</taxon>
        <taxon>Emiliania</taxon>
    </lineage>
</organism>
<evidence type="ECO:0000256" key="6">
    <source>
        <dbReference type="ARBA" id="ARBA00022968"/>
    </source>
</evidence>
<dbReference type="Pfam" id="PF01762">
    <property type="entry name" value="Galactosyl_T"/>
    <property type="match status" value="1"/>
</dbReference>
<reference evidence="11" key="2">
    <citation type="submission" date="2024-10" db="UniProtKB">
        <authorList>
            <consortium name="EnsemblProtists"/>
        </authorList>
    </citation>
    <scope>IDENTIFICATION</scope>
</reference>
<dbReference type="PANTHER" id="PTHR11214">
    <property type="entry name" value="BETA-1,3-N-ACETYLGLUCOSAMINYLTRANSFERASE"/>
    <property type="match status" value="1"/>
</dbReference>
<sequence length="520" mass="58581">MAALLAPGRVPCDGTAGVIWLAVGVMSSPSHDRQRVAVRSTWGRSHIAAVLPCFLVGKLVKRTPRAPWDKRHAREAAEPDGGPKGELSPNPAAHALALEHAQFGDVLVLDGSAEIHQGGTSGLKTLTWWRHVRDRLPNAQWVGKCDDDTLVNVPRLMMRLPPVDRAEPRSLFGTIKWGCYSDKRLKWESSWRDWRCGRTQFARSRAPGEPANLSATYEGPYELALGWFFAMPRRMALLLADCAYANRFHERALHATREPFLRKEDDPLNGFWLYKCLREKGMPPVQPLPSMREPEAHNMACISSRGLYRRPSNASIAVHFLKTVSAMRYVAATLRAKRQPAIAVPPSRRCCSRMVWPSERAQHPLEACERLLSAEEMEAERAIDAAAERNRLGRCRRADRREQSLEGLYWLAVLKGKAYTLAEDTVVNTDTIPTGYLVVKAQWLRLEQRECEGKLRSYTLLEAETLIIVNHMVRLAGLRFSPGPGGPADRQLRSAREKLYYIGLQTHYSLEACCSEDQSY</sequence>
<dbReference type="GO" id="GO:0000139">
    <property type="term" value="C:Golgi membrane"/>
    <property type="evidence" value="ECO:0007669"/>
    <property type="project" value="UniProtKB-SubCell"/>
</dbReference>
<protein>
    <recommendedName>
        <fullName evidence="13">Hexosyltransferase</fullName>
    </recommendedName>
</protein>
<dbReference type="Gene3D" id="3.90.550.50">
    <property type="match status" value="1"/>
</dbReference>
<dbReference type="RefSeq" id="XP_005780795.1">
    <property type="nucleotide sequence ID" value="XM_005780738.1"/>
</dbReference>
<comment type="subcellular location">
    <subcellularLocation>
        <location evidence="1">Golgi apparatus membrane</location>
        <topology evidence="1">Single-pass type II membrane protein</topology>
    </subcellularLocation>
</comment>
<reference evidence="12" key="1">
    <citation type="journal article" date="2013" name="Nature">
        <title>Pan genome of the phytoplankton Emiliania underpins its global distribution.</title>
        <authorList>
            <person name="Read B.A."/>
            <person name="Kegel J."/>
            <person name="Klute M.J."/>
            <person name="Kuo A."/>
            <person name="Lefebvre S.C."/>
            <person name="Maumus F."/>
            <person name="Mayer C."/>
            <person name="Miller J."/>
            <person name="Monier A."/>
            <person name="Salamov A."/>
            <person name="Young J."/>
            <person name="Aguilar M."/>
            <person name="Claverie J.M."/>
            <person name="Frickenhaus S."/>
            <person name="Gonzalez K."/>
            <person name="Herman E.K."/>
            <person name="Lin Y.C."/>
            <person name="Napier J."/>
            <person name="Ogata H."/>
            <person name="Sarno A.F."/>
            <person name="Shmutz J."/>
            <person name="Schroeder D."/>
            <person name="de Vargas C."/>
            <person name="Verret F."/>
            <person name="von Dassow P."/>
            <person name="Valentin K."/>
            <person name="Van de Peer Y."/>
            <person name="Wheeler G."/>
            <person name="Dacks J.B."/>
            <person name="Delwiche C.F."/>
            <person name="Dyhrman S.T."/>
            <person name="Glockner G."/>
            <person name="John U."/>
            <person name="Richards T."/>
            <person name="Worden A.Z."/>
            <person name="Zhang X."/>
            <person name="Grigoriev I.V."/>
            <person name="Allen A.E."/>
            <person name="Bidle K."/>
            <person name="Borodovsky M."/>
            <person name="Bowler C."/>
            <person name="Brownlee C."/>
            <person name="Cock J.M."/>
            <person name="Elias M."/>
            <person name="Gladyshev V.N."/>
            <person name="Groth M."/>
            <person name="Guda C."/>
            <person name="Hadaegh A."/>
            <person name="Iglesias-Rodriguez M.D."/>
            <person name="Jenkins J."/>
            <person name="Jones B.M."/>
            <person name="Lawson T."/>
            <person name="Leese F."/>
            <person name="Lindquist E."/>
            <person name="Lobanov A."/>
            <person name="Lomsadze A."/>
            <person name="Malik S.B."/>
            <person name="Marsh M.E."/>
            <person name="Mackinder L."/>
            <person name="Mock T."/>
            <person name="Mueller-Roeber B."/>
            <person name="Pagarete A."/>
            <person name="Parker M."/>
            <person name="Probert I."/>
            <person name="Quesneville H."/>
            <person name="Raines C."/>
            <person name="Rensing S.A."/>
            <person name="Riano-Pachon D.M."/>
            <person name="Richier S."/>
            <person name="Rokitta S."/>
            <person name="Shiraiwa Y."/>
            <person name="Soanes D.M."/>
            <person name="van der Giezen M."/>
            <person name="Wahlund T.M."/>
            <person name="Williams B."/>
            <person name="Wilson W."/>
            <person name="Wolfe G."/>
            <person name="Wurch L.L."/>
        </authorList>
    </citation>
    <scope>NUCLEOTIDE SEQUENCE</scope>
</reference>
<dbReference type="EnsemblProtists" id="EOD28366">
    <property type="protein sequence ID" value="EOD28366"/>
    <property type="gene ID" value="EMIHUDRAFT_204205"/>
</dbReference>
<evidence type="ECO:0000256" key="5">
    <source>
        <dbReference type="ARBA" id="ARBA00022692"/>
    </source>
</evidence>
<evidence type="ECO:0000256" key="10">
    <source>
        <dbReference type="SAM" id="MobiDB-lite"/>
    </source>
</evidence>
<dbReference type="GO" id="GO:0016758">
    <property type="term" value="F:hexosyltransferase activity"/>
    <property type="evidence" value="ECO:0007669"/>
    <property type="project" value="InterPro"/>
</dbReference>
<keyword evidence="7" id="KW-1133">Transmembrane helix</keyword>
<dbReference type="PANTHER" id="PTHR11214:SF3">
    <property type="entry name" value="BETA-1,3-GALACTOSYLTRANSFERASE 6"/>
    <property type="match status" value="1"/>
</dbReference>
<proteinExistence type="inferred from homology"/>
<dbReference type="KEGG" id="ehx:EMIHUDRAFT_204205"/>
<evidence type="ECO:0000256" key="4">
    <source>
        <dbReference type="ARBA" id="ARBA00022679"/>
    </source>
</evidence>
<keyword evidence="12" id="KW-1185">Reference proteome</keyword>
<evidence type="ECO:0000313" key="12">
    <source>
        <dbReference type="Proteomes" id="UP000013827"/>
    </source>
</evidence>
<evidence type="ECO:0000256" key="9">
    <source>
        <dbReference type="ARBA" id="ARBA00023136"/>
    </source>
</evidence>
<keyword evidence="4" id="KW-0808">Transferase</keyword>
<keyword evidence="8" id="KW-0333">Golgi apparatus</keyword>
<evidence type="ECO:0000256" key="2">
    <source>
        <dbReference type="ARBA" id="ARBA00008661"/>
    </source>
</evidence>
<dbReference type="Proteomes" id="UP000013827">
    <property type="component" value="Unassembled WGS sequence"/>
</dbReference>